<evidence type="ECO:0000313" key="4">
    <source>
        <dbReference type="Proteomes" id="UP001221597"/>
    </source>
</evidence>
<dbReference type="EMBL" id="CP121671">
    <property type="protein sequence ID" value="WFT74622.1"/>
    <property type="molecule type" value="Genomic_DNA"/>
</dbReference>
<evidence type="ECO:0000313" key="3">
    <source>
        <dbReference type="EMBL" id="WFT74622.1"/>
    </source>
</evidence>
<dbReference type="SUPFAM" id="SSF52172">
    <property type="entry name" value="CheY-like"/>
    <property type="match status" value="1"/>
</dbReference>
<keyword evidence="4" id="KW-1185">Reference proteome</keyword>
<dbReference type="InterPro" id="IPR001789">
    <property type="entry name" value="Sig_transdc_resp-reg_receiver"/>
</dbReference>
<dbReference type="PANTHER" id="PTHR45526">
    <property type="entry name" value="TRANSCRIPTIONAL REGULATORY PROTEIN DPIA"/>
    <property type="match status" value="1"/>
</dbReference>
<dbReference type="Gene3D" id="3.40.50.2300">
    <property type="match status" value="1"/>
</dbReference>
<dbReference type="InterPro" id="IPR051271">
    <property type="entry name" value="2C-system_Tx_regulators"/>
</dbReference>
<feature type="modified residue" description="4-aspartylphosphate" evidence="1">
    <location>
        <position position="51"/>
    </location>
</feature>
<dbReference type="InterPro" id="IPR011006">
    <property type="entry name" value="CheY-like_superfamily"/>
</dbReference>
<accession>A0ABY8IZ15</accession>
<dbReference type="PROSITE" id="PS50110">
    <property type="entry name" value="RESPONSE_REGULATORY"/>
    <property type="match status" value="1"/>
</dbReference>
<dbReference type="CDD" id="cd00156">
    <property type="entry name" value="REC"/>
    <property type="match status" value="1"/>
</dbReference>
<dbReference type="SMART" id="SM00448">
    <property type="entry name" value="REC"/>
    <property type="match status" value="1"/>
</dbReference>
<evidence type="ECO:0000256" key="1">
    <source>
        <dbReference type="PROSITE-ProRule" id="PRU00169"/>
    </source>
</evidence>
<sequence length="206" mass="23263">MKVLIVDDDPLLTTFLRELCERDGLEAATAPNGREGLNQLSKHDYDIIIADYHMPIINGLELVQKVRLENQQIPILILTEDNSKEVAASFIKAGATDFALKPVKELDIISRIHLHAQLANMRKQLEADEDVYSAKGISKGTLESVADYLKEHRGANSVDTISKGIGLAYPTVYRYLMYLLEEGKVKQVIGHQKIGRPKKLYRWYTN</sequence>
<proteinExistence type="predicted"/>
<gene>
    <name evidence="3" type="ORF">P9989_20095</name>
</gene>
<protein>
    <submittedName>
        <fullName evidence="3">Response regulator</fullName>
    </submittedName>
</protein>
<keyword evidence="1" id="KW-0597">Phosphoprotein</keyword>
<evidence type="ECO:0000259" key="2">
    <source>
        <dbReference type="PROSITE" id="PS50110"/>
    </source>
</evidence>
<organism evidence="3 4">
    <name type="scientific">Halobacillus naozhouensis</name>
    <dbReference type="NCBI Taxonomy" id="554880"/>
    <lineage>
        <taxon>Bacteria</taxon>
        <taxon>Bacillati</taxon>
        <taxon>Bacillota</taxon>
        <taxon>Bacilli</taxon>
        <taxon>Bacillales</taxon>
        <taxon>Bacillaceae</taxon>
        <taxon>Halobacillus</taxon>
    </lineage>
</organism>
<dbReference type="Pfam" id="PF09339">
    <property type="entry name" value="HTH_IclR"/>
    <property type="match status" value="1"/>
</dbReference>
<dbReference type="Proteomes" id="UP001221597">
    <property type="component" value="Chromosome"/>
</dbReference>
<dbReference type="SUPFAM" id="SSF46785">
    <property type="entry name" value="Winged helix' DNA-binding domain"/>
    <property type="match status" value="1"/>
</dbReference>
<dbReference type="InterPro" id="IPR036390">
    <property type="entry name" value="WH_DNA-bd_sf"/>
</dbReference>
<dbReference type="PANTHER" id="PTHR45526:SF1">
    <property type="entry name" value="TRANSCRIPTIONAL REGULATORY PROTEIN DCUR-RELATED"/>
    <property type="match status" value="1"/>
</dbReference>
<dbReference type="InterPro" id="IPR005471">
    <property type="entry name" value="Tscrpt_reg_IclR_N"/>
</dbReference>
<reference evidence="3 4" key="1">
    <citation type="submission" date="2023-04" db="EMBL/GenBank/DDBJ databases">
        <title>Genome sequence of Halobacillus naozhouensis KACC 21980.</title>
        <authorList>
            <person name="Kim S."/>
            <person name="Heo J."/>
            <person name="Kwon S.-W."/>
        </authorList>
    </citation>
    <scope>NUCLEOTIDE SEQUENCE [LARGE SCALE GENOMIC DNA]</scope>
    <source>
        <strain evidence="3 4">KCTC 13234</strain>
    </source>
</reference>
<feature type="domain" description="Response regulatory" evidence="2">
    <location>
        <begin position="2"/>
        <end position="116"/>
    </location>
</feature>
<name>A0ABY8IZ15_9BACI</name>
<dbReference type="Pfam" id="PF00072">
    <property type="entry name" value="Response_reg"/>
    <property type="match status" value="1"/>
</dbReference>
<dbReference type="RefSeq" id="WP_283076618.1">
    <property type="nucleotide sequence ID" value="NZ_CP121671.1"/>
</dbReference>